<evidence type="ECO:0000256" key="1">
    <source>
        <dbReference type="SAM" id="Phobius"/>
    </source>
</evidence>
<dbReference type="Proteomes" id="UP000036681">
    <property type="component" value="Unplaced"/>
</dbReference>
<keyword evidence="1" id="KW-0472">Membrane</keyword>
<feature type="transmembrane region" description="Helical" evidence="1">
    <location>
        <begin position="109"/>
        <end position="136"/>
    </location>
</feature>
<evidence type="ECO:0000313" key="2">
    <source>
        <dbReference type="Proteomes" id="UP000036681"/>
    </source>
</evidence>
<dbReference type="WBParaSite" id="ALUE_0001508201-mRNA-1">
    <property type="protein sequence ID" value="ALUE_0001508201-mRNA-1"/>
    <property type="gene ID" value="ALUE_0001508201"/>
</dbReference>
<dbReference type="AlphaFoldDB" id="A0A0M3IBI2"/>
<evidence type="ECO:0000313" key="3">
    <source>
        <dbReference type="WBParaSite" id="ALUE_0001508201-mRNA-1"/>
    </source>
</evidence>
<keyword evidence="2" id="KW-1185">Reference proteome</keyword>
<sequence>MASRWTNLPYSEYEQIYMAQTTATTTPLPTIADIRKNVGALIRQEIAESDQTLCYYENLAGDSPIPYLCEIGCCTHGCCGLVEVSQPNALPNIGFVEFQYCYFIRSSKYGWAVGLLIVFLLAVLCASLAMFALYLVNRQKDARLRHRFTANSADGSTIISQVLSPPNCAYIILQTQATHASCAFTRLSTAL</sequence>
<keyword evidence="1" id="KW-0812">Transmembrane</keyword>
<name>A0A0M3IBI2_ASCLU</name>
<keyword evidence="1" id="KW-1133">Transmembrane helix</keyword>
<accession>A0A0M3IBI2</accession>
<reference evidence="3" key="1">
    <citation type="submission" date="2017-02" db="UniProtKB">
        <authorList>
            <consortium name="WormBaseParasite"/>
        </authorList>
    </citation>
    <scope>IDENTIFICATION</scope>
</reference>
<proteinExistence type="predicted"/>
<protein>
    <submittedName>
        <fullName evidence="3">CX domain-containing protein</fullName>
    </submittedName>
</protein>
<organism evidence="2 3">
    <name type="scientific">Ascaris lumbricoides</name>
    <name type="common">Giant roundworm</name>
    <dbReference type="NCBI Taxonomy" id="6252"/>
    <lineage>
        <taxon>Eukaryota</taxon>
        <taxon>Metazoa</taxon>
        <taxon>Ecdysozoa</taxon>
        <taxon>Nematoda</taxon>
        <taxon>Chromadorea</taxon>
        <taxon>Rhabditida</taxon>
        <taxon>Spirurina</taxon>
        <taxon>Ascaridomorpha</taxon>
        <taxon>Ascaridoidea</taxon>
        <taxon>Ascarididae</taxon>
        <taxon>Ascaris</taxon>
    </lineage>
</organism>